<feature type="region of interest" description="Disordered" evidence="2">
    <location>
        <begin position="1"/>
        <end position="20"/>
    </location>
</feature>
<dbReference type="EMBL" id="JAVDYC010000001">
    <property type="protein sequence ID" value="MDR7321925.1"/>
    <property type="molecule type" value="Genomic_DNA"/>
</dbReference>
<dbReference type="RefSeq" id="WP_310411490.1">
    <property type="nucleotide sequence ID" value="NZ_JAVDYC010000001.1"/>
</dbReference>
<name>A0AAE4CRE3_9ACTN</name>
<evidence type="ECO:0000256" key="1">
    <source>
        <dbReference type="SAM" id="Coils"/>
    </source>
</evidence>
<keyword evidence="4" id="KW-1185">Reference proteome</keyword>
<reference evidence="3 4" key="1">
    <citation type="submission" date="2023-07" db="EMBL/GenBank/DDBJ databases">
        <title>Sequencing the genomes of 1000 actinobacteria strains.</title>
        <authorList>
            <person name="Klenk H.-P."/>
        </authorList>
    </citation>
    <scope>NUCLEOTIDE SEQUENCE [LARGE SCALE GENOMIC DNA]</scope>
    <source>
        <strain evidence="3 4">DSM 44711</strain>
    </source>
</reference>
<sequence>MAENQRSGQEVTPVFIPPLPGTPLPPVPGFWVSDDANASSRPTEINATSGDPGLNTEWDADSLDGAIRWLEEHARYLGDRLVPAMGDDIGSWLTGPASTGGKSPFGTYPAATDIAQRHVTHYRTAEQSVRTIAEELLQAAESLRRVKEQYETAERANQMSAQAFEEVFASETQTGKYGGGPASPAAVPASYPSSSGSPTGDSEYGG</sequence>
<feature type="compositionally biased region" description="Polar residues" evidence="2">
    <location>
        <begin position="36"/>
        <end position="49"/>
    </location>
</feature>
<dbReference type="AlphaFoldDB" id="A0AAE4CRE3"/>
<feature type="coiled-coil region" evidence="1">
    <location>
        <begin position="133"/>
        <end position="163"/>
    </location>
</feature>
<feature type="compositionally biased region" description="Polar residues" evidence="2">
    <location>
        <begin position="1"/>
        <end position="10"/>
    </location>
</feature>
<evidence type="ECO:0000313" key="3">
    <source>
        <dbReference type="EMBL" id="MDR7321925.1"/>
    </source>
</evidence>
<dbReference type="Proteomes" id="UP001183629">
    <property type="component" value="Unassembled WGS sequence"/>
</dbReference>
<gene>
    <name evidence="3" type="ORF">J2S44_002175</name>
</gene>
<evidence type="ECO:0000313" key="4">
    <source>
        <dbReference type="Proteomes" id="UP001183629"/>
    </source>
</evidence>
<protein>
    <submittedName>
        <fullName evidence="3">Uncharacterized protein</fullName>
    </submittedName>
</protein>
<feature type="region of interest" description="Disordered" evidence="2">
    <location>
        <begin position="25"/>
        <end position="57"/>
    </location>
</feature>
<evidence type="ECO:0000256" key="2">
    <source>
        <dbReference type="SAM" id="MobiDB-lite"/>
    </source>
</evidence>
<accession>A0AAE4CRE3</accession>
<feature type="region of interest" description="Disordered" evidence="2">
    <location>
        <begin position="172"/>
        <end position="206"/>
    </location>
</feature>
<proteinExistence type="predicted"/>
<organism evidence="3 4">
    <name type="scientific">Catenuloplanes niger</name>
    <dbReference type="NCBI Taxonomy" id="587534"/>
    <lineage>
        <taxon>Bacteria</taxon>
        <taxon>Bacillati</taxon>
        <taxon>Actinomycetota</taxon>
        <taxon>Actinomycetes</taxon>
        <taxon>Micromonosporales</taxon>
        <taxon>Micromonosporaceae</taxon>
        <taxon>Catenuloplanes</taxon>
    </lineage>
</organism>
<keyword evidence="1" id="KW-0175">Coiled coil</keyword>
<feature type="compositionally biased region" description="Low complexity" evidence="2">
    <location>
        <begin position="182"/>
        <end position="206"/>
    </location>
</feature>
<comment type="caution">
    <text evidence="3">The sequence shown here is derived from an EMBL/GenBank/DDBJ whole genome shotgun (WGS) entry which is preliminary data.</text>
</comment>